<sequence>MFTAEGPTVRELAVQALSSTERGYDLLAPTFDHTPFRTPDRMLDAVEEALAQTLDGPVRAGLDLCCGTGAAIPLLRRLCRERVTGVDFSAGMLARAERTYGTRAYGAQAYGAQGEAGPGGAPGTGSGSGGGPYRDEPDVDFVRADARALPRRLAGSYDLAVSFGAFGHFLPAERPALFAGVHAALRPGGIFAFPVGAPLRPSSPAWWATVGFDAVMRVRNALWRPPFVMYYRTFPLGGVRADLEAAGFAVETQPLEPFGRRPDGAPHWRLLLARRAPCTA</sequence>
<dbReference type="Pfam" id="PF13489">
    <property type="entry name" value="Methyltransf_23"/>
    <property type="match status" value="1"/>
</dbReference>
<feature type="region of interest" description="Disordered" evidence="1">
    <location>
        <begin position="112"/>
        <end position="135"/>
    </location>
</feature>
<keyword evidence="3" id="KW-1185">Reference proteome</keyword>
<gene>
    <name evidence="2" type="ORF">GPJ59_18985</name>
</gene>
<evidence type="ECO:0000313" key="3">
    <source>
        <dbReference type="Proteomes" id="UP000812013"/>
    </source>
</evidence>
<keyword evidence="2" id="KW-0489">Methyltransferase</keyword>
<dbReference type="Proteomes" id="UP000812013">
    <property type="component" value="Unassembled WGS sequence"/>
</dbReference>
<comment type="caution">
    <text evidence="2">The sequence shown here is derived from an EMBL/GenBank/DDBJ whole genome shotgun (WGS) entry which is preliminary data.</text>
</comment>
<dbReference type="CDD" id="cd02440">
    <property type="entry name" value="AdoMet_MTases"/>
    <property type="match status" value="1"/>
</dbReference>
<accession>A0ABS6Z816</accession>
<feature type="compositionally biased region" description="Gly residues" evidence="1">
    <location>
        <begin position="114"/>
        <end position="132"/>
    </location>
</feature>
<proteinExistence type="predicted"/>
<dbReference type="GO" id="GO:0032259">
    <property type="term" value="P:methylation"/>
    <property type="evidence" value="ECO:0007669"/>
    <property type="project" value="UniProtKB-KW"/>
</dbReference>
<dbReference type="InterPro" id="IPR029063">
    <property type="entry name" value="SAM-dependent_MTases_sf"/>
</dbReference>
<dbReference type="RefSeq" id="WP_219668393.1">
    <property type="nucleotide sequence ID" value="NZ_WTFF01000129.1"/>
</dbReference>
<dbReference type="PANTHER" id="PTHR43591">
    <property type="entry name" value="METHYLTRANSFERASE"/>
    <property type="match status" value="1"/>
</dbReference>
<evidence type="ECO:0000256" key="1">
    <source>
        <dbReference type="SAM" id="MobiDB-lite"/>
    </source>
</evidence>
<organism evidence="2 3">
    <name type="scientific">Streptomyces bambusae</name>
    <dbReference type="NCBI Taxonomy" id="1550616"/>
    <lineage>
        <taxon>Bacteria</taxon>
        <taxon>Bacillati</taxon>
        <taxon>Actinomycetota</taxon>
        <taxon>Actinomycetes</taxon>
        <taxon>Kitasatosporales</taxon>
        <taxon>Streptomycetaceae</taxon>
        <taxon>Streptomyces</taxon>
    </lineage>
</organism>
<reference evidence="2 3" key="1">
    <citation type="submission" date="2019-12" db="EMBL/GenBank/DDBJ databases">
        <title>Genome sequence of Streptomyces bambusae.</title>
        <authorList>
            <person name="Bansal K."/>
            <person name="Choksket S."/>
            <person name="Korpole S."/>
            <person name="Patil P.B."/>
        </authorList>
    </citation>
    <scope>NUCLEOTIDE SEQUENCE [LARGE SCALE GENOMIC DNA]</scope>
    <source>
        <strain evidence="2 3">SK60</strain>
    </source>
</reference>
<evidence type="ECO:0000313" key="2">
    <source>
        <dbReference type="EMBL" id="MBW5483910.1"/>
    </source>
</evidence>
<name>A0ABS6Z816_9ACTN</name>
<protein>
    <submittedName>
        <fullName evidence="2">Methyltransferase domain-containing protein</fullName>
    </submittedName>
</protein>
<dbReference type="PANTHER" id="PTHR43591:SF24">
    <property type="entry name" value="2-METHOXY-6-POLYPRENYL-1,4-BENZOQUINOL METHYLASE, MITOCHONDRIAL"/>
    <property type="match status" value="1"/>
</dbReference>
<dbReference type="EMBL" id="WTFF01000129">
    <property type="protein sequence ID" value="MBW5483910.1"/>
    <property type="molecule type" value="Genomic_DNA"/>
</dbReference>
<dbReference type="SUPFAM" id="SSF53335">
    <property type="entry name" value="S-adenosyl-L-methionine-dependent methyltransferases"/>
    <property type="match status" value="1"/>
</dbReference>
<keyword evidence="2" id="KW-0808">Transferase</keyword>
<dbReference type="GO" id="GO:0008168">
    <property type="term" value="F:methyltransferase activity"/>
    <property type="evidence" value="ECO:0007669"/>
    <property type="project" value="UniProtKB-KW"/>
</dbReference>
<dbReference type="Gene3D" id="3.40.50.150">
    <property type="entry name" value="Vaccinia Virus protein VP39"/>
    <property type="match status" value="1"/>
</dbReference>